<feature type="domain" description="Fungal STAND N-terminal Goodbye" evidence="3">
    <location>
        <begin position="10"/>
        <end position="129"/>
    </location>
</feature>
<accession>A0AAD6SE10</accession>
<dbReference type="Pfam" id="PF24883">
    <property type="entry name" value="NPHP3_N"/>
    <property type="match status" value="1"/>
</dbReference>
<evidence type="ECO:0000256" key="1">
    <source>
        <dbReference type="ARBA" id="ARBA00022737"/>
    </source>
</evidence>
<reference evidence="6" key="1">
    <citation type="submission" date="2023-03" db="EMBL/GenBank/DDBJ databases">
        <title>Massive genome expansion in bonnet fungi (Mycena s.s.) driven by repeated elements and novel gene families across ecological guilds.</title>
        <authorList>
            <consortium name="Lawrence Berkeley National Laboratory"/>
            <person name="Harder C.B."/>
            <person name="Miyauchi S."/>
            <person name="Viragh M."/>
            <person name="Kuo A."/>
            <person name="Thoen E."/>
            <person name="Andreopoulos B."/>
            <person name="Lu D."/>
            <person name="Skrede I."/>
            <person name="Drula E."/>
            <person name="Henrissat B."/>
            <person name="Morin E."/>
            <person name="Kohler A."/>
            <person name="Barry K."/>
            <person name="LaButti K."/>
            <person name="Morin E."/>
            <person name="Salamov A."/>
            <person name="Lipzen A."/>
            <person name="Mereny Z."/>
            <person name="Hegedus B."/>
            <person name="Baldrian P."/>
            <person name="Stursova M."/>
            <person name="Weitz H."/>
            <person name="Taylor A."/>
            <person name="Grigoriev I.V."/>
            <person name="Nagy L.G."/>
            <person name="Martin F."/>
            <person name="Kauserud H."/>
        </authorList>
    </citation>
    <scope>NUCLEOTIDE SEQUENCE</scope>
    <source>
        <strain evidence="6">CBHHK200</strain>
    </source>
</reference>
<organism evidence="6 7">
    <name type="scientific">Mycena alexandri</name>
    <dbReference type="NCBI Taxonomy" id="1745969"/>
    <lineage>
        <taxon>Eukaryota</taxon>
        <taxon>Fungi</taxon>
        <taxon>Dikarya</taxon>
        <taxon>Basidiomycota</taxon>
        <taxon>Agaricomycotina</taxon>
        <taxon>Agaricomycetes</taxon>
        <taxon>Agaricomycetidae</taxon>
        <taxon>Agaricales</taxon>
        <taxon>Marasmiineae</taxon>
        <taxon>Mycenaceae</taxon>
        <taxon>Mycena</taxon>
    </lineage>
</organism>
<dbReference type="SMART" id="SM00248">
    <property type="entry name" value="ANK"/>
    <property type="match status" value="7"/>
</dbReference>
<dbReference type="InterPro" id="IPR036770">
    <property type="entry name" value="Ankyrin_rpt-contain_sf"/>
</dbReference>
<dbReference type="Pfam" id="PF17109">
    <property type="entry name" value="Goodbye"/>
    <property type="match status" value="1"/>
</dbReference>
<comment type="caution">
    <text evidence="6">The sequence shown here is derived from an EMBL/GenBank/DDBJ whole genome shotgun (WGS) entry which is preliminary data.</text>
</comment>
<feature type="domain" description="Nephrocystin 3-like N-terminal" evidence="5">
    <location>
        <begin position="288"/>
        <end position="445"/>
    </location>
</feature>
<evidence type="ECO:0000259" key="4">
    <source>
        <dbReference type="Pfam" id="PF22939"/>
    </source>
</evidence>
<dbReference type="InterPro" id="IPR031350">
    <property type="entry name" value="Goodbye_dom"/>
</dbReference>
<dbReference type="EMBL" id="JARJCM010000141">
    <property type="protein sequence ID" value="KAJ7026251.1"/>
    <property type="molecule type" value="Genomic_DNA"/>
</dbReference>
<dbReference type="InterPro" id="IPR027417">
    <property type="entry name" value="P-loop_NTPase"/>
</dbReference>
<dbReference type="PANTHER" id="PTHR10039">
    <property type="entry name" value="AMELOGENIN"/>
    <property type="match status" value="1"/>
</dbReference>
<evidence type="ECO:0008006" key="8">
    <source>
        <dbReference type="Google" id="ProtNLM"/>
    </source>
</evidence>
<dbReference type="SUPFAM" id="SSF52540">
    <property type="entry name" value="P-loop containing nucleoside triphosphate hydrolases"/>
    <property type="match status" value="1"/>
</dbReference>
<dbReference type="AlphaFoldDB" id="A0AAD6SE10"/>
<dbReference type="Proteomes" id="UP001218188">
    <property type="component" value="Unassembled WGS sequence"/>
</dbReference>
<dbReference type="Pfam" id="PF22939">
    <property type="entry name" value="WHD_GPIID"/>
    <property type="match status" value="1"/>
</dbReference>
<dbReference type="PROSITE" id="PS50088">
    <property type="entry name" value="ANK_REPEAT"/>
    <property type="match status" value="5"/>
</dbReference>
<feature type="repeat" description="ANK" evidence="2">
    <location>
        <begin position="757"/>
        <end position="789"/>
    </location>
</feature>
<dbReference type="InterPro" id="IPR054471">
    <property type="entry name" value="GPIID_WHD"/>
</dbReference>
<evidence type="ECO:0000259" key="3">
    <source>
        <dbReference type="Pfam" id="PF17109"/>
    </source>
</evidence>
<dbReference type="PRINTS" id="PR01415">
    <property type="entry name" value="ANKYRIN"/>
</dbReference>
<feature type="repeat" description="ANK" evidence="2">
    <location>
        <begin position="921"/>
        <end position="953"/>
    </location>
</feature>
<evidence type="ECO:0000259" key="5">
    <source>
        <dbReference type="Pfam" id="PF24883"/>
    </source>
</evidence>
<feature type="repeat" description="ANK" evidence="2">
    <location>
        <begin position="987"/>
        <end position="1019"/>
    </location>
</feature>
<dbReference type="PROSITE" id="PS50297">
    <property type="entry name" value="ANK_REP_REGION"/>
    <property type="match status" value="3"/>
</dbReference>
<sequence>MSTDPFLELWKAATEKYEKETVNVQNHPLASCDIPDAVLDALDHKLRNFEEYREKKEKLRQWLKPMLHLIGSLSATAGEAVGVPVPFAKAGFVALGVLVQAAEDVSARYDCIINLCELLHSFLERLRVYMSAQLLDGMREVVIRILVHLLSVFALVTKEIKHARLVSYFRVLIGKTEIRDALEKLDNLIRAEQSMGIASTMLFSQTILDRVHDLVLVAEVSTDTLAQLQNDLQKAIQSTEGCGGAAQQPSNFYDLPEGSNSTTIVRAWLNAPDPRINHNSARFLHDGNTGNWLLRSFEYKSWKTTSSSFFWLYGKSGAGKTIICSTVIEDLQANFGGALAYFYFYHGEKGDLRGMLSSMITQLEKQYTTGPSPLDALHKKLTGLQPSLLELIDVLKSLIHALSDRPIFIVLDALDEYSKPNELELFFCSLLQPAEDHVHIFVTSRVEDDVTRILLPLTTFKLDLSSVVKAISILEAKDRDLVLDYLVEHSNGMFQWVTCQLDELSKCLPRDLQITLNRLPPTLEETYDQILSRISIANKPHARRLFSWLAYSFRPLHVKELAQVLAVDFTTDANATFREDYIVLDPGKVISQVCLSLIHITPDNTVQFAHVSVKEYLISERIQSTSSSQFKVEEEIAHTIITASCLAYLLWVGNRDNIPKKTRKIRHQYPLASYSLQYAVVHPQADHVCDNVLAMLLSLFTEDSPQWAFWASHSSQAFDITFMENAPPLYLAATYGLFPLLLQLLKQGVDVNNHGGRYENALSAAAFHGYPEIVQLLLEHGADLNAPAGVLSAPPLHVACSEGHLRIVPNSAGHLTIGPNSSRHLEIVELLLDKGADANAQGNHYGTAFQVAAFNTTPGFVQLLLDGVASDGDRQRQLQQYPEWPTALEAALYGGHIDMAWLLIDWGVDMSAEGTMHTDPDWPTALQAALYGGYAEVAQELINNGADVNAQYGEYPTALQSALYSGYIDIVELLLAKEADVNAQGGECPTVLQIALDTGRTDLAQALLKRGADVNAEGKHFHATTTRPALIYPERLSYYGGDGGIGGLIGGDGGAGSFGGFSGRGGRSLGGWSFVHLRHNFPYYHAPSLWTNLELDKQQFGYWATIYQEEVWNFDLFSYHERSKNSIRTEKTVFIVIFFNFLEYWIAKAW</sequence>
<gene>
    <name evidence="6" type="ORF">C8F04DRAFT_1297876</name>
</gene>
<feature type="repeat" description="ANK" evidence="2">
    <location>
        <begin position="954"/>
        <end position="986"/>
    </location>
</feature>
<evidence type="ECO:0000256" key="2">
    <source>
        <dbReference type="PROSITE-ProRule" id="PRU00023"/>
    </source>
</evidence>
<protein>
    <recommendedName>
        <fullName evidence="8">NACHT domain-containing protein</fullName>
    </recommendedName>
</protein>
<name>A0AAD6SE10_9AGAR</name>
<dbReference type="Gene3D" id="1.25.40.20">
    <property type="entry name" value="Ankyrin repeat-containing domain"/>
    <property type="match status" value="2"/>
</dbReference>
<proteinExistence type="predicted"/>
<dbReference type="Gene3D" id="3.40.50.300">
    <property type="entry name" value="P-loop containing nucleotide triphosphate hydrolases"/>
    <property type="match status" value="1"/>
</dbReference>
<dbReference type="PANTHER" id="PTHR10039:SF16">
    <property type="entry name" value="GPI INOSITOL-DEACYLASE"/>
    <property type="match status" value="1"/>
</dbReference>
<dbReference type="Pfam" id="PF12796">
    <property type="entry name" value="Ank_2"/>
    <property type="match status" value="3"/>
</dbReference>
<feature type="domain" description="GPI inositol-deacylase winged helix" evidence="4">
    <location>
        <begin position="536"/>
        <end position="624"/>
    </location>
</feature>
<keyword evidence="1" id="KW-0677">Repeat</keyword>
<evidence type="ECO:0000313" key="6">
    <source>
        <dbReference type="EMBL" id="KAJ7026251.1"/>
    </source>
</evidence>
<feature type="repeat" description="ANK" evidence="2">
    <location>
        <begin position="724"/>
        <end position="756"/>
    </location>
</feature>
<dbReference type="SUPFAM" id="SSF48403">
    <property type="entry name" value="Ankyrin repeat"/>
    <property type="match status" value="1"/>
</dbReference>
<evidence type="ECO:0000313" key="7">
    <source>
        <dbReference type="Proteomes" id="UP001218188"/>
    </source>
</evidence>
<keyword evidence="7" id="KW-1185">Reference proteome</keyword>
<dbReference type="InterPro" id="IPR056884">
    <property type="entry name" value="NPHP3-like_N"/>
</dbReference>
<dbReference type="InterPro" id="IPR002110">
    <property type="entry name" value="Ankyrin_rpt"/>
</dbReference>
<keyword evidence="2" id="KW-0040">ANK repeat</keyword>